<evidence type="ECO:0000313" key="1">
    <source>
        <dbReference type="EMBL" id="BBX18940.1"/>
    </source>
</evidence>
<dbReference type="SUPFAM" id="SSF52833">
    <property type="entry name" value="Thioredoxin-like"/>
    <property type="match status" value="1"/>
</dbReference>
<reference evidence="1 2" key="1">
    <citation type="journal article" date="2019" name="Emerg. Microbes Infect.">
        <title>Comprehensive subspecies identification of 175 nontuberculous mycobacteria species based on 7547 genomic profiles.</title>
        <authorList>
            <person name="Matsumoto Y."/>
            <person name="Kinjo T."/>
            <person name="Motooka D."/>
            <person name="Nabeya D."/>
            <person name="Jung N."/>
            <person name="Uechi K."/>
            <person name="Horii T."/>
            <person name="Iida T."/>
            <person name="Fujita J."/>
            <person name="Nakamura S."/>
        </authorList>
    </citation>
    <scope>NUCLEOTIDE SEQUENCE [LARGE SCALE GENOMIC DNA]</scope>
    <source>
        <strain evidence="1 2">JCM 6396</strain>
    </source>
</reference>
<dbReference type="RefSeq" id="WP_098000946.1">
    <property type="nucleotide sequence ID" value="NZ_AP022563.1"/>
</dbReference>
<keyword evidence="2" id="KW-1185">Reference proteome</keyword>
<sequence>MTDHARHLVLVGMGADAHTRHSESALLAQHVGARLAYLQLGTPTLFEVLDDIAATTPGSAVRLLPLPAGGAPSPARSWLRRIAGEWVRRRPDLLTIEVTSGAVTGWGPGLTSPAWEKVPAFARHVLICRGPRCTAKGSAATAQAIAEQLKAHKLGDDDVLLTQTGCLYPCNHAPVVAVHPDDDWWGPVTPDDAHALVAAWAPRSGSPPRRAVQTPPRG</sequence>
<accession>A0A7I7K420</accession>
<dbReference type="Proteomes" id="UP000467006">
    <property type="component" value="Chromosome"/>
</dbReference>
<protein>
    <submittedName>
        <fullName evidence="1">Uncharacterized protein</fullName>
    </submittedName>
</protein>
<dbReference type="AlphaFoldDB" id="A0A7I7K420"/>
<dbReference type="Gene3D" id="3.40.30.10">
    <property type="entry name" value="Glutaredoxin"/>
    <property type="match status" value="1"/>
</dbReference>
<dbReference type="OrthoDB" id="9800597at2"/>
<dbReference type="CDD" id="cd02980">
    <property type="entry name" value="TRX_Fd_family"/>
    <property type="match status" value="1"/>
</dbReference>
<organism evidence="1 2">
    <name type="scientific">Mycolicibacterium duvalii</name>
    <dbReference type="NCBI Taxonomy" id="39688"/>
    <lineage>
        <taxon>Bacteria</taxon>
        <taxon>Bacillati</taxon>
        <taxon>Actinomycetota</taxon>
        <taxon>Actinomycetes</taxon>
        <taxon>Mycobacteriales</taxon>
        <taxon>Mycobacteriaceae</taxon>
        <taxon>Mycolicibacterium</taxon>
    </lineage>
</organism>
<gene>
    <name evidence="1" type="ORF">MDUV_38000</name>
</gene>
<dbReference type="EMBL" id="AP022563">
    <property type="protein sequence ID" value="BBX18940.1"/>
    <property type="molecule type" value="Genomic_DNA"/>
</dbReference>
<dbReference type="KEGG" id="mdu:MDUV_38000"/>
<proteinExistence type="predicted"/>
<name>A0A7I7K420_9MYCO</name>
<dbReference type="InterPro" id="IPR036249">
    <property type="entry name" value="Thioredoxin-like_sf"/>
</dbReference>
<evidence type="ECO:0000313" key="2">
    <source>
        <dbReference type="Proteomes" id="UP000467006"/>
    </source>
</evidence>
<dbReference type="Pfam" id="PF01257">
    <property type="entry name" value="2Fe-2S_thioredx"/>
    <property type="match status" value="1"/>
</dbReference>